<evidence type="ECO:0000256" key="5">
    <source>
        <dbReference type="ARBA" id="ARBA00022989"/>
    </source>
</evidence>
<keyword evidence="5 7" id="KW-1133">Transmembrane helix</keyword>
<evidence type="ECO:0000256" key="1">
    <source>
        <dbReference type="ARBA" id="ARBA00004651"/>
    </source>
</evidence>
<evidence type="ECO:0000256" key="4">
    <source>
        <dbReference type="ARBA" id="ARBA00022692"/>
    </source>
</evidence>
<reference evidence="9" key="1">
    <citation type="journal article" date="2022" name="Int. J. Syst. Evol. Microbiol.">
        <title>Anaeromyxobacter oryzae sp. nov., Anaeromyxobacter diazotrophicus sp. nov. and Anaeromyxobacter paludicola sp. nov., isolated from paddy soils.</title>
        <authorList>
            <person name="Itoh H."/>
            <person name="Xu Z."/>
            <person name="Mise K."/>
            <person name="Masuda Y."/>
            <person name="Ushijima N."/>
            <person name="Hayakawa C."/>
            <person name="Shiratori Y."/>
            <person name="Senoo K."/>
        </authorList>
    </citation>
    <scope>NUCLEOTIDE SEQUENCE [LARGE SCALE GENOMIC DNA]</scope>
    <source>
        <strain evidence="9">Red630</strain>
    </source>
</reference>
<keyword evidence="3" id="KW-1003">Cell membrane</keyword>
<keyword evidence="4 7" id="KW-0812">Transmembrane</keyword>
<evidence type="ECO:0000313" key="9">
    <source>
        <dbReference type="Proteomes" id="UP001162734"/>
    </source>
</evidence>
<name>A0ABN6N7N0_9BACT</name>
<dbReference type="EMBL" id="AP025592">
    <property type="protein sequence ID" value="BDG07995.1"/>
    <property type="molecule type" value="Genomic_DNA"/>
</dbReference>
<evidence type="ECO:0000256" key="3">
    <source>
        <dbReference type="ARBA" id="ARBA00022475"/>
    </source>
</evidence>
<feature type="transmembrane region" description="Helical" evidence="7">
    <location>
        <begin position="20"/>
        <end position="39"/>
    </location>
</feature>
<comment type="subcellular location">
    <subcellularLocation>
        <location evidence="1">Cell membrane</location>
        <topology evidence="1">Multi-pass membrane protein</topology>
    </subcellularLocation>
</comment>
<evidence type="ECO:0008006" key="10">
    <source>
        <dbReference type="Google" id="ProtNLM"/>
    </source>
</evidence>
<gene>
    <name evidence="8" type="ORF">AMPC_11080</name>
</gene>
<keyword evidence="6 7" id="KW-0472">Membrane</keyword>
<sequence length="87" mass="9046">MDAALPAALLKEGFLLLVNVGGPLFGVLFGMGLLMGVLQAATQINDPAVGFLPRVGGALLLCWFAGGWMMERLSGFLATALTRMAGH</sequence>
<evidence type="ECO:0000256" key="6">
    <source>
        <dbReference type="ARBA" id="ARBA00023136"/>
    </source>
</evidence>
<dbReference type="PANTHER" id="PTHR34040">
    <property type="entry name" value="FLAGELLAR BIOSYNTHETIC PROTEIN FLIQ"/>
    <property type="match status" value="1"/>
</dbReference>
<dbReference type="RefSeq" id="WP_248345074.1">
    <property type="nucleotide sequence ID" value="NZ_AP025592.1"/>
</dbReference>
<protein>
    <recommendedName>
        <fullName evidence="10">Flagellar biosynthetic protein FliQ</fullName>
    </recommendedName>
</protein>
<evidence type="ECO:0000256" key="2">
    <source>
        <dbReference type="ARBA" id="ARBA00006156"/>
    </source>
</evidence>
<organism evidence="8 9">
    <name type="scientific">Anaeromyxobacter paludicola</name>
    <dbReference type="NCBI Taxonomy" id="2918171"/>
    <lineage>
        <taxon>Bacteria</taxon>
        <taxon>Pseudomonadati</taxon>
        <taxon>Myxococcota</taxon>
        <taxon>Myxococcia</taxon>
        <taxon>Myxococcales</taxon>
        <taxon>Cystobacterineae</taxon>
        <taxon>Anaeromyxobacteraceae</taxon>
        <taxon>Anaeromyxobacter</taxon>
    </lineage>
</organism>
<evidence type="ECO:0000256" key="7">
    <source>
        <dbReference type="SAM" id="Phobius"/>
    </source>
</evidence>
<feature type="transmembrane region" description="Helical" evidence="7">
    <location>
        <begin position="51"/>
        <end position="70"/>
    </location>
</feature>
<proteinExistence type="inferred from homology"/>
<dbReference type="PRINTS" id="PR00952">
    <property type="entry name" value="TYPE3IMQPROT"/>
</dbReference>
<dbReference type="Pfam" id="PF01313">
    <property type="entry name" value="Bac_export_3"/>
    <property type="match status" value="1"/>
</dbReference>
<dbReference type="InterPro" id="IPR002191">
    <property type="entry name" value="Bac_export_3"/>
</dbReference>
<keyword evidence="9" id="KW-1185">Reference proteome</keyword>
<evidence type="ECO:0000313" key="8">
    <source>
        <dbReference type="EMBL" id="BDG07995.1"/>
    </source>
</evidence>
<dbReference type="PANTHER" id="PTHR34040:SF8">
    <property type="entry name" value="FLAGELLAR BIOSYNTHETIC PROTEIN FLIQ"/>
    <property type="match status" value="1"/>
</dbReference>
<comment type="similarity">
    <text evidence="2">Belongs to the FliQ/MopD/SpaQ family.</text>
</comment>
<accession>A0ABN6N7N0</accession>
<dbReference type="Proteomes" id="UP001162734">
    <property type="component" value="Chromosome"/>
</dbReference>